<dbReference type="Proteomes" id="UP000754883">
    <property type="component" value="Unassembled WGS sequence"/>
</dbReference>
<keyword evidence="2" id="KW-0560">Oxidoreductase</keyword>
<name>A0A9N9ULY2_9HYPO</name>
<gene>
    <name evidence="5" type="ORF">CBYS24578_00016805</name>
</gene>
<sequence>MTSENIAALLSTKQGQIEIAKRPIPTPQADEILVHNKAIAGNPVDWMVRDYGFGITEYPIVLGSDVAGVVEHVGANVTRFKVGDRVLGFAGVLATSKADHGAWQTYTVVKEQAATVLPSAMAFEDAAVFPMAMATSINAFFVQFGLPRPADAHSTIFSPGTECLFIWGGGGAVAASMIQLAKALGFTVYTTASPKHHDRLRRLGAAEVFDYEDANVVNKVLDKVSSAGLHLSHAIDNTSKKDTLLATSEILVRSGGPSSKLVTLLDWPEDMPCPVQKFSFFAFTTFAEHADLAGWFFNDWLAEALAERVIVPAPPVVIVDGGIGSVIKVFDRIKAGVNGVKVVILTVTKVIVVEAQVGPASDKQVPRVKQIPAWVEGPAIDELLDELPDYANVARVDAVGRGECATLAHISASNSMDSSRPHLATSRTAASTQEQRTTFPKYGASGSTNRS</sequence>
<protein>
    <recommendedName>
        <fullName evidence="4">Enoyl reductase (ER) domain-containing protein</fullName>
    </recommendedName>
</protein>
<dbReference type="OrthoDB" id="10257049at2759"/>
<evidence type="ECO:0000256" key="2">
    <source>
        <dbReference type="ARBA" id="ARBA00023002"/>
    </source>
</evidence>
<dbReference type="Gene3D" id="3.90.180.10">
    <property type="entry name" value="Medium-chain alcohol dehydrogenases, catalytic domain"/>
    <property type="match status" value="1"/>
</dbReference>
<dbReference type="InterPro" id="IPR036291">
    <property type="entry name" value="NAD(P)-bd_dom_sf"/>
</dbReference>
<accession>A0A9N9ULY2</accession>
<dbReference type="EMBL" id="CABFNO020001508">
    <property type="protein sequence ID" value="CAG9992920.1"/>
    <property type="molecule type" value="Genomic_DNA"/>
</dbReference>
<dbReference type="GO" id="GO:0016651">
    <property type="term" value="F:oxidoreductase activity, acting on NAD(P)H"/>
    <property type="evidence" value="ECO:0007669"/>
    <property type="project" value="InterPro"/>
</dbReference>
<feature type="domain" description="Enoyl reductase (ER)" evidence="4">
    <location>
        <begin position="15"/>
        <end position="344"/>
    </location>
</feature>
<evidence type="ECO:0000256" key="3">
    <source>
        <dbReference type="SAM" id="MobiDB-lite"/>
    </source>
</evidence>
<dbReference type="CDD" id="cd08249">
    <property type="entry name" value="enoyl_reductase_like"/>
    <property type="match status" value="1"/>
</dbReference>
<dbReference type="InterPro" id="IPR011032">
    <property type="entry name" value="GroES-like_sf"/>
</dbReference>
<dbReference type="SUPFAM" id="SSF50129">
    <property type="entry name" value="GroES-like"/>
    <property type="match status" value="1"/>
</dbReference>
<evidence type="ECO:0000313" key="6">
    <source>
        <dbReference type="Proteomes" id="UP000754883"/>
    </source>
</evidence>
<proteinExistence type="inferred from homology"/>
<dbReference type="Gene3D" id="3.40.50.720">
    <property type="entry name" value="NAD(P)-binding Rossmann-like Domain"/>
    <property type="match status" value="1"/>
</dbReference>
<comment type="caution">
    <text evidence="5">The sequence shown here is derived from an EMBL/GenBank/DDBJ whole genome shotgun (WGS) entry which is preliminary data.</text>
</comment>
<dbReference type="InterPro" id="IPR020843">
    <property type="entry name" value="ER"/>
</dbReference>
<comment type="similarity">
    <text evidence="1">Belongs to the zinc-containing alcohol dehydrogenase family.</text>
</comment>
<keyword evidence="6" id="KW-1185">Reference proteome</keyword>
<evidence type="ECO:0000256" key="1">
    <source>
        <dbReference type="ARBA" id="ARBA00008072"/>
    </source>
</evidence>
<dbReference type="SUPFAM" id="SSF51735">
    <property type="entry name" value="NAD(P)-binding Rossmann-fold domains"/>
    <property type="match status" value="1"/>
</dbReference>
<dbReference type="Pfam" id="PF08240">
    <property type="entry name" value="ADH_N"/>
    <property type="match status" value="1"/>
</dbReference>
<dbReference type="SMART" id="SM00829">
    <property type="entry name" value="PKS_ER"/>
    <property type="match status" value="1"/>
</dbReference>
<feature type="region of interest" description="Disordered" evidence="3">
    <location>
        <begin position="413"/>
        <end position="451"/>
    </location>
</feature>
<reference evidence="5" key="1">
    <citation type="submission" date="2021-10" db="EMBL/GenBank/DDBJ databases">
        <authorList>
            <person name="Piombo E."/>
        </authorList>
    </citation>
    <scope>NUCLEOTIDE SEQUENCE</scope>
</reference>
<dbReference type="PANTHER" id="PTHR45348">
    <property type="entry name" value="HYPOTHETICAL OXIDOREDUCTASE (EUROFUNG)"/>
    <property type="match status" value="1"/>
</dbReference>
<evidence type="ECO:0000259" key="4">
    <source>
        <dbReference type="SMART" id="SM00829"/>
    </source>
</evidence>
<dbReference type="InterPro" id="IPR013154">
    <property type="entry name" value="ADH-like_N"/>
</dbReference>
<feature type="compositionally biased region" description="Polar residues" evidence="3">
    <location>
        <begin position="425"/>
        <end position="438"/>
    </location>
</feature>
<dbReference type="InterPro" id="IPR047122">
    <property type="entry name" value="Trans-enoyl_RdTase-like"/>
</dbReference>
<dbReference type="PANTHER" id="PTHR45348:SF2">
    <property type="entry name" value="ZINC-TYPE ALCOHOL DEHYDROGENASE-LIKE PROTEIN C2E1P3.01"/>
    <property type="match status" value="1"/>
</dbReference>
<dbReference type="AlphaFoldDB" id="A0A9N9ULY2"/>
<organism evidence="5 6">
    <name type="scientific">Clonostachys byssicola</name>
    <dbReference type="NCBI Taxonomy" id="160290"/>
    <lineage>
        <taxon>Eukaryota</taxon>
        <taxon>Fungi</taxon>
        <taxon>Dikarya</taxon>
        <taxon>Ascomycota</taxon>
        <taxon>Pezizomycotina</taxon>
        <taxon>Sordariomycetes</taxon>
        <taxon>Hypocreomycetidae</taxon>
        <taxon>Hypocreales</taxon>
        <taxon>Bionectriaceae</taxon>
        <taxon>Clonostachys</taxon>
    </lineage>
</organism>
<evidence type="ECO:0000313" key="5">
    <source>
        <dbReference type="EMBL" id="CAG9992920.1"/>
    </source>
</evidence>